<dbReference type="AlphaFoldDB" id="A0AAE4C8S4"/>
<comment type="caution">
    <text evidence="2">The sequence shown here is derived from an EMBL/GenBank/DDBJ whole genome shotgun (WGS) entry which is preliminary data.</text>
</comment>
<organism evidence="2 3">
    <name type="scientific">Catenuloplanes atrovinosus</name>
    <dbReference type="NCBI Taxonomy" id="137266"/>
    <lineage>
        <taxon>Bacteria</taxon>
        <taxon>Bacillati</taxon>
        <taxon>Actinomycetota</taxon>
        <taxon>Actinomycetes</taxon>
        <taxon>Micromonosporales</taxon>
        <taxon>Micromonosporaceae</taxon>
        <taxon>Catenuloplanes</taxon>
    </lineage>
</organism>
<evidence type="ECO:0000313" key="2">
    <source>
        <dbReference type="EMBL" id="MDR7274932.1"/>
    </source>
</evidence>
<feature type="transmembrane region" description="Helical" evidence="1">
    <location>
        <begin position="6"/>
        <end position="26"/>
    </location>
</feature>
<proteinExistence type="predicted"/>
<sequence>MPMYVWVAGVLAVAAGAFMVVSLLTLHAVRRERALLAAARAVAATSEAPEGSAYAGAGLLADENVAAGAMLGTILEADVAALNARLSAARTGVADLGAKAELDRVADKLREATTEAHLWRTVPDGREHLRAATGALASAGRHLARATARAVGRPEPADAPPCLADPAHGPAAAEVTWAPDGGVPRRIPVCEADYARISAGRSAAVRSIIGPGGQQPYYDTPAYGDWLLGYFTGYDPYLVARLLDGTVLGRQLPGRITGRARSAGGSSGEFGTVHFA</sequence>
<keyword evidence="3" id="KW-1185">Reference proteome</keyword>
<keyword evidence="1" id="KW-0812">Transmembrane</keyword>
<reference evidence="2" key="1">
    <citation type="submission" date="2023-07" db="EMBL/GenBank/DDBJ databases">
        <title>Sequencing the genomes of 1000 actinobacteria strains.</title>
        <authorList>
            <person name="Klenk H.-P."/>
        </authorList>
    </citation>
    <scope>NUCLEOTIDE SEQUENCE</scope>
    <source>
        <strain evidence="2">DSM 44707</strain>
    </source>
</reference>
<protein>
    <submittedName>
        <fullName evidence="2">Uncharacterized protein</fullName>
    </submittedName>
</protein>
<accession>A0AAE4C8S4</accession>
<dbReference type="Proteomes" id="UP001183643">
    <property type="component" value="Unassembled WGS sequence"/>
</dbReference>
<evidence type="ECO:0000313" key="3">
    <source>
        <dbReference type="Proteomes" id="UP001183643"/>
    </source>
</evidence>
<keyword evidence="1" id="KW-1133">Transmembrane helix</keyword>
<dbReference type="RefSeq" id="WP_310365254.1">
    <property type="nucleotide sequence ID" value="NZ_JAVDYB010000001.1"/>
</dbReference>
<evidence type="ECO:0000256" key="1">
    <source>
        <dbReference type="SAM" id="Phobius"/>
    </source>
</evidence>
<keyword evidence="1" id="KW-0472">Membrane</keyword>
<gene>
    <name evidence="2" type="ORF">J2S41_001710</name>
</gene>
<dbReference type="EMBL" id="JAVDYB010000001">
    <property type="protein sequence ID" value="MDR7274932.1"/>
    <property type="molecule type" value="Genomic_DNA"/>
</dbReference>
<name>A0AAE4C8S4_9ACTN</name>